<evidence type="ECO:0000256" key="7">
    <source>
        <dbReference type="SAM" id="Phobius"/>
    </source>
</evidence>
<feature type="transmembrane region" description="Helical" evidence="7">
    <location>
        <begin position="114"/>
        <end position="141"/>
    </location>
</feature>
<dbReference type="Pfam" id="PF14995">
    <property type="entry name" value="TMEM107"/>
    <property type="match status" value="1"/>
</dbReference>
<organism evidence="8 9">
    <name type="scientific">Laodelphax striatellus</name>
    <name type="common">Small brown planthopper</name>
    <name type="synonym">Delphax striatella</name>
    <dbReference type="NCBI Taxonomy" id="195883"/>
    <lineage>
        <taxon>Eukaryota</taxon>
        <taxon>Metazoa</taxon>
        <taxon>Ecdysozoa</taxon>
        <taxon>Arthropoda</taxon>
        <taxon>Hexapoda</taxon>
        <taxon>Insecta</taxon>
        <taxon>Pterygota</taxon>
        <taxon>Neoptera</taxon>
        <taxon>Paraneoptera</taxon>
        <taxon>Hemiptera</taxon>
        <taxon>Auchenorrhyncha</taxon>
        <taxon>Fulgoroidea</taxon>
        <taxon>Delphacidae</taxon>
        <taxon>Criomorphinae</taxon>
        <taxon>Laodelphax</taxon>
    </lineage>
</organism>
<keyword evidence="3 7" id="KW-0812">Transmembrane</keyword>
<evidence type="ECO:0000256" key="4">
    <source>
        <dbReference type="ARBA" id="ARBA00022794"/>
    </source>
</evidence>
<dbReference type="InterPro" id="IPR029248">
    <property type="entry name" value="TMEM107"/>
</dbReference>
<dbReference type="PANTHER" id="PTHR34341:SF1">
    <property type="entry name" value="TRANSMEMBRANE PROTEIN 107"/>
    <property type="match status" value="1"/>
</dbReference>
<dbReference type="GO" id="GO:0036038">
    <property type="term" value="C:MKS complex"/>
    <property type="evidence" value="ECO:0007669"/>
    <property type="project" value="TreeGrafter"/>
</dbReference>
<evidence type="ECO:0000256" key="5">
    <source>
        <dbReference type="ARBA" id="ARBA00022989"/>
    </source>
</evidence>
<evidence type="ECO:0000256" key="3">
    <source>
        <dbReference type="ARBA" id="ARBA00022692"/>
    </source>
</evidence>
<feature type="transmembrane region" description="Helical" evidence="7">
    <location>
        <begin position="59"/>
        <end position="81"/>
    </location>
</feature>
<reference evidence="8 9" key="1">
    <citation type="journal article" date="2017" name="Gigascience">
        <title>Genome sequence of the small brown planthopper, Laodelphax striatellus.</title>
        <authorList>
            <person name="Zhu J."/>
            <person name="Jiang F."/>
            <person name="Wang X."/>
            <person name="Yang P."/>
            <person name="Bao Y."/>
            <person name="Zhao W."/>
            <person name="Wang W."/>
            <person name="Lu H."/>
            <person name="Wang Q."/>
            <person name="Cui N."/>
            <person name="Li J."/>
            <person name="Chen X."/>
            <person name="Luo L."/>
            <person name="Yu J."/>
            <person name="Kang L."/>
            <person name="Cui F."/>
        </authorList>
    </citation>
    <scope>NUCLEOTIDE SEQUENCE [LARGE SCALE GENOMIC DNA]</scope>
    <source>
        <strain evidence="8">Lst14</strain>
    </source>
</reference>
<keyword evidence="5 7" id="KW-1133">Transmembrane helix</keyword>
<dbReference type="Proteomes" id="UP000291343">
    <property type="component" value="Unassembled WGS sequence"/>
</dbReference>
<dbReference type="GO" id="GO:0016020">
    <property type="term" value="C:membrane"/>
    <property type="evidence" value="ECO:0007669"/>
    <property type="project" value="UniProtKB-SubCell"/>
</dbReference>
<protein>
    <recommendedName>
        <fullName evidence="2">Transmembrane protein 107</fullName>
    </recommendedName>
</protein>
<proteinExistence type="predicted"/>
<keyword evidence="6 7" id="KW-0472">Membrane</keyword>
<keyword evidence="4" id="KW-0970">Cilium biogenesis/degradation</keyword>
<name>A0A482X9H8_LAOST</name>
<dbReference type="EMBL" id="QKKF02014945">
    <property type="protein sequence ID" value="RZF42464.1"/>
    <property type="molecule type" value="Genomic_DNA"/>
</dbReference>
<dbReference type="OrthoDB" id="6575128at2759"/>
<dbReference type="AlphaFoldDB" id="A0A482X9H8"/>
<keyword evidence="9" id="KW-1185">Reference proteome</keyword>
<comment type="subcellular location">
    <subcellularLocation>
        <location evidence="1">Membrane</location>
        <topology evidence="1">Multi-pass membrane protein</topology>
    </subcellularLocation>
</comment>
<comment type="caution">
    <text evidence="8">The sequence shown here is derived from an EMBL/GenBank/DDBJ whole genome shotgun (WGS) entry which is preliminary data.</text>
</comment>
<feature type="transmembrane region" description="Helical" evidence="7">
    <location>
        <begin position="12"/>
        <end position="32"/>
    </location>
</feature>
<dbReference type="InParanoid" id="A0A482X9H8"/>
<dbReference type="PANTHER" id="PTHR34341">
    <property type="entry name" value="TRANSMEMBRANE PROTEIN 107"/>
    <property type="match status" value="1"/>
</dbReference>
<gene>
    <name evidence="8" type="ORF">LSTR_LSTR013228</name>
</gene>
<sequence>MSMSVLCADALIPSRFLTLIAHLTITVVILSARDEVVTASLPYDYEEDDNYQSRKSFEILIGLSLAIGLLAIELTGFIFGLSMFMPAASVLSIGCHASAAIALSYALFDSWDSSLYWAVFALCSVPPGLVEMINAVNILVLKRV</sequence>
<evidence type="ECO:0000313" key="9">
    <source>
        <dbReference type="Proteomes" id="UP000291343"/>
    </source>
</evidence>
<accession>A0A482X9H8</accession>
<dbReference type="GO" id="GO:1905515">
    <property type="term" value="P:non-motile cilium assembly"/>
    <property type="evidence" value="ECO:0007669"/>
    <property type="project" value="TreeGrafter"/>
</dbReference>
<feature type="transmembrane region" description="Helical" evidence="7">
    <location>
        <begin position="88"/>
        <end position="108"/>
    </location>
</feature>
<dbReference type="STRING" id="195883.A0A482X9H8"/>
<evidence type="ECO:0000256" key="1">
    <source>
        <dbReference type="ARBA" id="ARBA00004141"/>
    </source>
</evidence>
<evidence type="ECO:0000256" key="2">
    <source>
        <dbReference type="ARBA" id="ARBA00015652"/>
    </source>
</evidence>
<evidence type="ECO:0000256" key="6">
    <source>
        <dbReference type="ARBA" id="ARBA00023136"/>
    </source>
</evidence>
<dbReference type="GO" id="GO:1904491">
    <property type="term" value="P:protein localization to ciliary transition zone"/>
    <property type="evidence" value="ECO:0007669"/>
    <property type="project" value="TreeGrafter"/>
</dbReference>
<evidence type="ECO:0000313" key="8">
    <source>
        <dbReference type="EMBL" id="RZF42464.1"/>
    </source>
</evidence>